<keyword evidence="6" id="KW-0456">Lyase</keyword>
<dbReference type="InterPro" id="IPR024083">
    <property type="entry name" value="Fumarase/histidase_N"/>
</dbReference>
<organism evidence="6 7">
    <name type="scientific">Candidatus Gottesmanbacteria bacterium RBG_16_37_8</name>
    <dbReference type="NCBI Taxonomy" id="1798371"/>
    <lineage>
        <taxon>Bacteria</taxon>
        <taxon>Candidatus Gottesmaniibacteriota</taxon>
    </lineage>
</organism>
<dbReference type="STRING" id="1798371.A2W14_01420"/>
<dbReference type="Gene3D" id="1.10.275.10">
    <property type="entry name" value="Fumarase/aspartase (N-terminal domain)"/>
    <property type="match status" value="1"/>
</dbReference>
<dbReference type="InterPro" id="IPR022761">
    <property type="entry name" value="Fumarate_lyase_N"/>
</dbReference>
<dbReference type="InterPro" id="IPR009049">
    <property type="entry name" value="Argininosuccinate_lyase"/>
</dbReference>
<comment type="caution">
    <text evidence="6">The sequence shown here is derived from an EMBL/GenBank/DDBJ whole genome shotgun (WGS) entry which is preliminary data.</text>
</comment>
<dbReference type="GO" id="GO:0005829">
    <property type="term" value="C:cytosol"/>
    <property type="evidence" value="ECO:0007669"/>
    <property type="project" value="TreeGrafter"/>
</dbReference>
<comment type="pathway">
    <text evidence="1">Amino-acid biosynthesis; L-arginine biosynthesis; L-arginine from L-ornithine and carbamoyl phosphate: step 3/3.</text>
</comment>
<dbReference type="InterPro" id="IPR008948">
    <property type="entry name" value="L-Aspartase-like"/>
</dbReference>
<name>A0A1F5YU92_9BACT</name>
<evidence type="ECO:0000256" key="2">
    <source>
        <dbReference type="ARBA" id="ARBA00012338"/>
    </source>
</evidence>
<keyword evidence="3" id="KW-0055">Arginine biosynthesis</keyword>
<protein>
    <recommendedName>
        <fullName evidence="2 4">Argininosuccinate lyase</fullName>
        <ecNumber evidence="2 4">4.3.2.1</ecNumber>
    </recommendedName>
</protein>
<dbReference type="Gene3D" id="1.20.200.10">
    <property type="entry name" value="Fumarase/aspartase (Central domain)"/>
    <property type="match status" value="1"/>
</dbReference>
<reference evidence="6 7" key="1">
    <citation type="journal article" date="2016" name="Nat. Commun.">
        <title>Thousands of microbial genomes shed light on interconnected biogeochemical processes in an aquifer system.</title>
        <authorList>
            <person name="Anantharaman K."/>
            <person name="Brown C.T."/>
            <person name="Hug L.A."/>
            <person name="Sharon I."/>
            <person name="Castelle C.J."/>
            <person name="Probst A.J."/>
            <person name="Thomas B.C."/>
            <person name="Singh A."/>
            <person name="Wilkins M.J."/>
            <person name="Karaoz U."/>
            <person name="Brodie E.L."/>
            <person name="Williams K.H."/>
            <person name="Hubbard S.S."/>
            <person name="Banfield J.F."/>
        </authorList>
    </citation>
    <scope>NUCLEOTIDE SEQUENCE [LARGE SCALE GENOMIC DNA]</scope>
</reference>
<evidence type="ECO:0000313" key="6">
    <source>
        <dbReference type="EMBL" id="OGG03685.1"/>
    </source>
</evidence>
<evidence type="ECO:0000256" key="4">
    <source>
        <dbReference type="NCBIfam" id="TIGR00838"/>
    </source>
</evidence>
<dbReference type="EMBL" id="MFJA01000017">
    <property type="protein sequence ID" value="OGG03685.1"/>
    <property type="molecule type" value="Genomic_DNA"/>
</dbReference>
<sequence length="507" mass="57689">MSKTQQNNNPFWGEGESKDFGRMAIEYAAGEDVVLDAAFVQYECLVNMAHIVMLYKQNIISNKIAAKLLTGLVEIRKLDQKGRFILKKELEDVHSNVEQYLIEKYGIETGGYLRLGIARNDQVYTDTRMYMRDKIILISKQLMELINGINELAARHTYIVMPGYTHLRVSQPVTFGHFLTGKAYHFMDDLNNILNIYELIDYCPLGIFEMAGIHLSIDRELTAQLLGFKAPTVHSLYTANQRGELEAKLLAEFSILALHIRRTMNELILFTSNEFELLKINRSYTTGGTAQPNLENPDTLEVLRANMAKFLPSMVQMMMIMDVLSSGYNRDSQQTKPVLFESIEMMIKSLPILTGILSTLEPQKDRMEKIANLNFSIAPSVAVQICIKGRISFRQAHKIVKMMIKERILKTSFAEMTPDLIAKAVKKAIGKEILLQKSDLENFKDAKQCVLVHKSRGGPAPGEVKKMIKDINLKLKSFQKEIISKEIKLSESKKLLEKEVNKIVMLN</sequence>
<dbReference type="UniPathway" id="UPA00068">
    <property type="reaction ID" value="UER00114"/>
</dbReference>
<dbReference type="PANTHER" id="PTHR43814">
    <property type="entry name" value="ARGININOSUCCINATE LYASE"/>
    <property type="match status" value="1"/>
</dbReference>
<feature type="domain" description="Fumarate lyase N-terminal" evidence="5">
    <location>
        <begin position="55"/>
        <end position="305"/>
    </location>
</feature>
<dbReference type="Pfam" id="PF00206">
    <property type="entry name" value="Lyase_1"/>
    <property type="match status" value="1"/>
</dbReference>
<dbReference type="PANTHER" id="PTHR43814:SF1">
    <property type="entry name" value="ARGININOSUCCINATE LYASE"/>
    <property type="match status" value="1"/>
</dbReference>
<evidence type="ECO:0000256" key="3">
    <source>
        <dbReference type="ARBA" id="ARBA00022571"/>
    </source>
</evidence>
<gene>
    <name evidence="6" type="ORF">A2W14_01420</name>
</gene>
<dbReference type="AlphaFoldDB" id="A0A1F5YU92"/>
<dbReference type="CDD" id="cd01359">
    <property type="entry name" value="Argininosuccinate_lyase"/>
    <property type="match status" value="1"/>
</dbReference>
<dbReference type="Proteomes" id="UP000176665">
    <property type="component" value="Unassembled WGS sequence"/>
</dbReference>
<proteinExistence type="predicted"/>
<dbReference type="PRINTS" id="PR00145">
    <property type="entry name" value="ARGSUCLYASE"/>
</dbReference>
<dbReference type="NCBIfam" id="TIGR00838">
    <property type="entry name" value="argH"/>
    <property type="match status" value="1"/>
</dbReference>
<dbReference type="GO" id="GO:0004056">
    <property type="term" value="F:argininosuccinate lyase activity"/>
    <property type="evidence" value="ECO:0007669"/>
    <property type="project" value="UniProtKB-UniRule"/>
</dbReference>
<dbReference type="PRINTS" id="PR00149">
    <property type="entry name" value="FUMRATELYASE"/>
</dbReference>
<accession>A0A1F5YU92</accession>
<dbReference type="GO" id="GO:0042450">
    <property type="term" value="P:L-arginine biosynthetic process via ornithine"/>
    <property type="evidence" value="ECO:0007669"/>
    <property type="project" value="UniProtKB-UniRule"/>
</dbReference>
<dbReference type="EC" id="4.3.2.1" evidence="2 4"/>
<dbReference type="Gene3D" id="1.10.40.30">
    <property type="entry name" value="Fumarase/aspartase (C-terminal domain)"/>
    <property type="match status" value="1"/>
</dbReference>
<evidence type="ECO:0000313" key="7">
    <source>
        <dbReference type="Proteomes" id="UP000176665"/>
    </source>
</evidence>
<evidence type="ECO:0000259" key="5">
    <source>
        <dbReference type="Pfam" id="PF00206"/>
    </source>
</evidence>
<dbReference type="InterPro" id="IPR000362">
    <property type="entry name" value="Fumarate_lyase_fam"/>
</dbReference>
<keyword evidence="3" id="KW-0028">Amino-acid biosynthesis</keyword>
<dbReference type="SUPFAM" id="SSF48557">
    <property type="entry name" value="L-aspartase-like"/>
    <property type="match status" value="1"/>
</dbReference>
<evidence type="ECO:0000256" key="1">
    <source>
        <dbReference type="ARBA" id="ARBA00004941"/>
    </source>
</evidence>